<evidence type="ECO:0000313" key="2">
    <source>
        <dbReference type="Proteomes" id="UP001595778"/>
    </source>
</evidence>
<evidence type="ECO:0000313" key="1">
    <source>
        <dbReference type="EMBL" id="MFC4397515.1"/>
    </source>
</evidence>
<gene>
    <name evidence="1" type="ORF">ACFO0G_15535</name>
</gene>
<protein>
    <recommendedName>
        <fullName evidence="3">DUF222 domain-containing protein</fullName>
    </recommendedName>
</protein>
<keyword evidence="2" id="KW-1185">Reference proteome</keyword>
<comment type="caution">
    <text evidence="1">The sequence shown here is derived from an EMBL/GenBank/DDBJ whole genome shotgun (WGS) entry which is preliminary data.</text>
</comment>
<dbReference type="Proteomes" id="UP001595778">
    <property type="component" value="Unassembled WGS sequence"/>
</dbReference>
<dbReference type="RefSeq" id="WP_376978745.1">
    <property type="nucleotide sequence ID" value="NZ_JBHSDQ010000007.1"/>
</dbReference>
<proteinExistence type="predicted"/>
<dbReference type="EMBL" id="JBHSDQ010000007">
    <property type="protein sequence ID" value="MFC4397515.1"/>
    <property type="molecule type" value="Genomic_DNA"/>
</dbReference>
<reference evidence="2" key="1">
    <citation type="journal article" date="2019" name="Int. J. Syst. Evol. Microbiol.">
        <title>The Global Catalogue of Microorganisms (GCM) 10K type strain sequencing project: providing services to taxonomists for standard genome sequencing and annotation.</title>
        <authorList>
            <consortium name="The Broad Institute Genomics Platform"/>
            <consortium name="The Broad Institute Genome Sequencing Center for Infectious Disease"/>
            <person name="Wu L."/>
            <person name="Ma J."/>
        </authorList>
    </citation>
    <scope>NUCLEOTIDE SEQUENCE [LARGE SCALE GENOMIC DNA]</scope>
    <source>
        <strain evidence="2">PJ61</strain>
    </source>
</reference>
<evidence type="ECO:0008006" key="3">
    <source>
        <dbReference type="Google" id="ProtNLM"/>
    </source>
</evidence>
<name>A0ABV8WNA5_9MICC</name>
<organism evidence="1 2">
    <name type="scientific">Arthrobacter sedimenti</name>
    <dbReference type="NCBI Taxonomy" id="2694931"/>
    <lineage>
        <taxon>Bacteria</taxon>
        <taxon>Bacillati</taxon>
        <taxon>Actinomycetota</taxon>
        <taxon>Actinomycetes</taxon>
        <taxon>Micrococcales</taxon>
        <taxon>Micrococcaceae</taxon>
        <taxon>Arthrobacter</taxon>
    </lineage>
</organism>
<sequence>MASGSGVGAVLEGVHASVAALAALEFEDASLASGACIGTGIDVLQRRYELCLEGLELTARLEARLAALKSRQAARAVEFQQAMTPPDASLHDRTYAEMSVVEEIAGS</sequence>
<accession>A0ABV8WNA5</accession>